<keyword evidence="5 7" id="KW-1133">Transmembrane helix</keyword>
<evidence type="ECO:0000256" key="7">
    <source>
        <dbReference type="SAM" id="Phobius"/>
    </source>
</evidence>
<evidence type="ECO:0000256" key="3">
    <source>
        <dbReference type="ARBA" id="ARBA00022475"/>
    </source>
</evidence>
<sequence length="314" mass="33592">MSKQQALANSWPIRILFVLLLVWALTPWANSAAALVVGLLFRHFLGHPFLSHSQKAVKKLLKVAVIGLGFGISAQEALQVGQEGFLLTVFSISLTLSLAFIIGRLLKMPRRESHLIGSGTAICGGSAIAAVAPVVNASERNISTALGVVFILNSIALVLFPLLGQAIGLSQADFGLWAAIAIHDTSSVVGAAHSYGEEALKVATTVKLARALWIIPIALLSAYWFKGEQKKIKIPYFIGGFLIAILINSYTPFPDVLSAGIKQAAKALLVLTLFLIGSNLSLEQMKQAGLKALSLGIALWLIISLTSLFWILYL</sequence>
<feature type="transmembrane region" description="Helical" evidence="7">
    <location>
        <begin position="234"/>
        <end position="251"/>
    </location>
</feature>
<accession>H6L9T9</accession>
<dbReference type="RefSeq" id="WP_015691938.1">
    <property type="nucleotide sequence ID" value="NC_016940.1"/>
</dbReference>
<comment type="similarity">
    <text evidence="2">Belongs to the UPF0324 family.</text>
</comment>
<feature type="transmembrane region" description="Helical" evidence="7">
    <location>
        <begin position="263"/>
        <end position="280"/>
    </location>
</feature>
<dbReference type="Proteomes" id="UP000007519">
    <property type="component" value="Chromosome"/>
</dbReference>
<dbReference type="PANTHER" id="PTHR30106">
    <property type="entry name" value="INNER MEMBRANE PROTEIN YEIH-RELATED"/>
    <property type="match status" value="1"/>
</dbReference>
<gene>
    <name evidence="8" type="ordered locus">SGRA_1567</name>
</gene>
<dbReference type="GO" id="GO:0005886">
    <property type="term" value="C:plasma membrane"/>
    <property type="evidence" value="ECO:0007669"/>
    <property type="project" value="UniProtKB-SubCell"/>
</dbReference>
<dbReference type="AlphaFoldDB" id="H6L9T9"/>
<evidence type="ECO:0000256" key="6">
    <source>
        <dbReference type="ARBA" id="ARBA00023136"/>
    </source>
</evidence>
<reference evidence="8 9" key="1">
    <citation type="journal article" date="2012" name="Stand. Genomic Sci.">
        <title>Complete genome sequencing and analysis of Saprospira grandis str. Lewin, a predatory marine bacterium.</title>
        <authorList>
            <person name="Saw J.H."/>
            <person name="Yuryev A."/>
            <person name="Kanbe M."/>
            <person name="Hou S."/>
            <person name="Young A.G."/>
            <person name="Aizawa S."/>
            <person name="Alam M."/>
        </authorList>
    </citation>
    <scope>NUCLEOTIDE SEQUENCE [LARGE SCALE GENOMIC DNA]</scope>
    <source>
        <strain evidence="8 9">Lewin</strain>
    </source>
</reference>
<evidence type="ECO:0000256" key="2">
    <source>
        <dbReference type="ARBA" id="ARBA00007977"/>
    </source>
</evidence>
<keyword evidence="4 7" id="KW-0812">Transmembrane</keyword>
<dbReference type="HOGENOM" id="CLU_033541_2_0_10"/>
<feature type="transmembrane region" description="Helical" evidence="7">
    <location>
        <begin position="208"/>
        <end position="225"/>
    </location>
</feature>
<dbReference type="eggNOG" id="COG2855">
    <property type="taxonomic scope" value="Bacteria"/>
</dbReference>
<name>H6L9T9_SAPGL</name>
<feature type="transmembrane region" description="Helical" evidence="7">
    <location>
        <begin position="292"/>
        <end position="313"/>
    </location>
</feature>
<evidence type="ECO:0000313" key="8">
    <source>
        <dbReference type="EMBL" id="AFC24302.1"/>
    </source>
</evidence>
<organism evidence="8 9">
    <name type="scientific">Saprospira grandis (strain Lewin)</name>
    <dbReference type="NCBI Taxonomy" id="984262"/>
    <lineage>
        <taxon>Bacteria</taxon>
        <taxon>Pseudomonadati</taxon>
        <taxon>Bacteroidota</taxon>
        <taxon>Saprospiria</taxon>
        <taxon>Saprospirales</taxon>
        <taxon>Saprospiraceae</taxon>
        <taxon>Saprospira</taxon>
    </lineage>
</organism>
<dbReference type="InterPro" id="IPR018383">
    <property type="entry name" value="UPF0324_pro"/>
</dbReference>
<dbReference type="Pfam" id="PF03601">
    <property type="entry name" value="Cons_hypoth698"/>
    <property type="match status" value="1"/>
</dbReference>
<keyword evidence="6 7" id="KW-0472">Membrane</keyword>
<evidence type="ECO:0000256" key="4">
    <source>
        <dbReference type="ARBA" id="ARBA00022692"/>
    </source>
</evidence>
<dbReference type="STRING" id="984262.SGRA_1567"/>
<feature type="transmembrane region" description="Helical" evidence="7">
    <location>
        <begin position="115"/>
        <end position="136"/>
    </location>
</feature>
<dbReference type="PANTHER" id="PTHR30106:SF1">
    <property type="entry name" value="UPF0324 MEMBRANE PROTEIN FN0533"/>
    <property type="match status" value="1"/>
</dbReference>
<evidence type="ECO:0000256" key="1">
    <source>
        <dbReference type="ARBA" id="ARBA00004651"/>
    </source>
</evidence>
<feature type="transmembrane region" description="Helical" evidence="7">
    <location>
        <begin position="84"/>
        <end position="103"/>
    </location>
</feature>
<dbReference type="OrthoDB" id="9811391at2"/>
<evidence type="ECO:0000313" key="9">
    <source>
        <dbReference type="Proteomes" id="UP000007519"/>
    </source>
</evidence>
<feature type="transmembrane region" description="Helical" evidence="7">
    <location>
        <begin position="15"/>
        <end position="40"/>
    </location>
</feature>
<proteinExistence type="inferred from homology"/>
<evidence type="ECO:0000256" key="5">
    <source>
        <dbReference type="ARBA" id="ARBA00022989"/>
    </source>
</evidence>
<comment type="subcellular location">
    <subcellularLocation>
        <location evidence="1">Cell membrane</location>
        <topology evidence="1">Multi-pass membrane protein</topology>
    </subcellularLocation>
</comment>
<dbReference type="EMBL" id="CP002831">
    <property type="protein sequence ID" value="AFC24302.1"/>
    <property type="molecule type" value="Genomic_DNA"/>
</dbReference>
<protein>
    <submittedName>
        <fullName evidence="8">Membrane protein</fullName>
    </submittedName>
</protein>
<keyword evidence="9" id="KW-1185">Reference proteome</keyword>
<dbReference type="KEGG" id="sgn:SGRA_1567"/>
<feature type="transmembrane region" description="Helical" evidence="7">
    <location>
        <begin position="142"/>
        <end position="162"/>
    </location>
</feature>
<feature type="transmembrane region" description="Helical" evidence="7">
    <location>
        <begin position="174"/>
        <end position="196"/>
    </location>
</feature>
<keyword evidence="3" id="KW-1003">Cell membrane</keyword>